<organism evidence="3 5">
    <name type="scientific">Zizania palustris</name>
    <name type="common">Northern wild rice</name>
    <dbReference type="NCBI Taxonomy" id="103762"/>
    <lineage>
        <taxon>Eukaryota</taxon>
        <taxon>Viridiplantae</taxon>
        <taxon>Streptophyta</taxon>
        <taxon>Embryophyta</taxon>
        <taxon>Tracheophyta</taxon>
        <taxon>Spermatophyta</taxon>
        <taxon>Magnoliopsida</taxon>
        <taxon>Liliopsida</taxon>
        <taxon>Poales</taxon>
        <taxon>Poaceae</taxon>
        <taxon>BOP clade</taxon>
        <taxon>Oryzoideae</taxon>
        <taxon>Oryzeae</taxon>
        <taxon>Zizaniinae</taxon>
        <taxon>Zizania</taxon>
    </lineage>
</organism>
<dbReference type="EMBL" id="JAAALK010000080">
    <property type="protein sequence ID" value="KAG8094903.1"/>
    <property type="molecule type" value="Genomic_DNA"/>
</dbReference>
<dbReference type="OrthoDB" id="692055at2759"/>
<protein>
    <submittedName>
        <fullName evidence="3">Uncharacterized protein</fullName>
    </submittedName>
</protein>
<dbReference type="Proteomes" id="UP000729402">
    <property type="component" value="Unassembled WGS sequence"/>
</dbReference>
<feature type="signal peptide" evidence="2">
    <location>
        <begin position="1"/>
        <end position="17"/>
    </location>
</feature>
<accession>A0A8J6BZ38</accession>
<reference evidence="3" key="1">
    <citation type="journal article" date="2021" name="bioRxiv">
        <title>Whole Genome Assembly and Annotation of Northern Wild Rice, Zizania palustris L., Supports a Whole Genome Duplication in the Zizania Genus.</title>
        <authorList>
            <person name="Haas M."/>
            <person name="Kono T."/>
            <person name="Macchietto M."/>
            <person name="Millas R."/>
            <person name="McGilp L."/>
            <person name="Shao M."/>
            <person name="Duquette J."/>
            <person name="Hirsch C.N."/>
            <person name="Kimball J."/>
        </authorList>
    </citation>
    <scope>NUCLEOTIDE SEQUENCE</scope>
    <source>
        <tissue evidence="3">Fresh leaf tissue</tissue>
    </source>
</reference>
<name>A0A8J6BZ38_ZIZPA</name>
<evidence type="ECO:0000313" key="3">
    <source>
        <dbReference type="EMBL" id="KAG8094903.1"/>
    </source>
</evidence>
<dbReference type="EMBL" id="JAAALK010000080">
    <property type="protein sequence ID" value="KAG8094905.1"/>
    <property type="molecule type" value="Genomic_DNA"/>
</dbReference>
<reference evidence="3" key="2">
    <citation type="submission" date="2021-02" db="EMBL/GenBank/DDBJ databases">
        <authorList>
            <person name="Kimball J.A."/>
            <person name="Haas M.W."/>
            <person name="Macchietto M."/>
            <person name="Kono T."/>
            <person name="Duquette J."/>
            <person name="Shao M."/>
        </authorList>
    </citation>
    <scope>NUCLEOTIDE SEQUENCE</scope>
    <source>
        <tissue evidence="3">Fresh leaf tissue</tissue>
    </source>
</reference>
<feature type="region of interest" description="Disordered" evidence="1">
    <location>
        <begin position="41"/>
        <end position="114"/>
    </location>
</feature>
<keyword evidence="2" id="KW-0732">Signal</keyword>
<evidence type="ECO:0000313" key="5">
    <source>
        <dbReference type="Proteomes" id="UP000729402"/>
    </source>
</evidence>
<gene>
    <name evidence="4" type="ORF">GUJ93_ZPchr0012g20358</name>
    <name evidence="3" type="ORF">GUJ93_ZPchr0012g21283</name>
</gene>
<comment type="caution">
    <text evidence="3">The sequence shown here is derived from an EMBL/GenBank/DDBJ whole genome shotgun (WGS) entry which is preliminary data.</text>
</comment>
<proteinExistence type="predicted"/>
<feature type="compositionally biased region" description="Acidic residues" evidence="1">
    <location>
        <begin position="92"/>
        <end position="114"/>
    </location>
</feature>
<evidence type="ECO:0000256" key="2">
    <source>
        <dbReference type="SAM" id="SignalP"/>
    </source>
</evidence>
<dbReference type="AlphaFoldDB" id="A0A8J6BZ38"/>
<evidence type="ECO:0000313" key="4">
    <source>
        <dbReference type="EMBL" id="KAG8094905.1"/>
    </source>
</evidence>
<evidence type="ECO:0000256" key="1">
    <source>
        <dbReference type="SAM" id="MobiDB-lite"/>
    </source>
</evidence>
<feature type="chain" id="PRO_5036433768" evidence="2">
    <location>
        <begin position="18"/>
        <end position="114"/>
    </location>
</feature>
<keyword evidence="5" id="KW-1185">Reference proteome</keyword>
<sequence>MAAAVSVRTWVVVVALASVLMMMPRRPVGAAAAETVAAATAAPAEQPAMKPKCQPGATTGPCRVGAVHDPENQEEEGMLNMRARSPAGAPDTDSDDDYSDADLPQDDDLVVLGH</sequence>